<sequence length="153" mass="18320">YLEHFEKRFTSVTVTYPIRGHSYLDCDRHMALLNPKAWLETQKDWQEHFEAARRKPTPFVVNSIDPIDDQNPATKCIFMSWTKHLESFYAKREFKIRPIREIMFDDKSFENMFYRHTYHGAWESTGIMKRNQSKNLAAEFTLPEASYNGELLF</sequence>
<organism evidence="1">
    <name type="scientific">Homalodisca liturata</name>
    <dbReference type="NCBI Taxonomy" id="320908"/>
    <lineage>
        <taxon>Eukaryota</taxon>
        <taxon>Metazoa</taxon>
        <taxon>Ecdysozoa</taxon>
        <taxon>Arthropoda</taxon>
        <taxon>Hexapoda</taxon>
        <taxon>Insecta</taxon>
        <taxon>Pterygota</taxon>
        <taxon>Neoptera</taxon>
        <taxon>Paraneoptera</taxon>
        <taxon>Hemiptera</taxon>
        <taxon>Auchenorrhyncha</taxon>
        <taxon>Membracoidea</taxon>
        <taxon>Cicadellidae</taxon>
        <taxon>Cicadellinae</taxon>
        <taxon>Proconiini</taxon>
        <taxon>Homalodisca</taxon>
    </lineage>
</organism>
<gene>
    <name evidence="1" type="ORF">g.599</name>
</gene>
<reference evidence="1" key="1">
    <citation type="submission" date="2015-11" db="EMBL/GenBank/DDBJ databases">
        <title>De novo transcriptome assembly of four potential Pierce s Disease insect vectors from Arizona vineyards.</title>
        <authorList>
            <person name="Tassone E.E."/>
        </authorList>
    </citation>
    <scope>NUCLEOTIDE SEQUENCE</scope>
</reference>
<accession>A0A1B6IFG6</accession>
<dbReference type="EMBL" id="GECU01022053">
    <property type="protein sequence ID" value="JAS85653.1"/>
    <property type="molecule type" value="Transcribed_RNA"/>
</dbReference>
<dbReference type="AlphaFoldDB" id="A0A1B6IFG6"/>
<evidence type="ECO:0000313" key="1">
    <source>
        <dbReference type="EMBL" id="JAS85653.1"/>
    </source>
</evidence>
<protein>
    <submittedName>
        <fullName evidence="1">Uncharacterized protein</fullName>
    </submittedName>
</protein>
<feature type="non-terminal residue" evidence="1">
    <location>
        <position position="1"/>
    </location>
</feature>
<name>A0A1B6IFG6_9HEMI</name>
<proteinExistence type="predicted"/>